<organism evidence="15 16">
    <name type="scientific">Bucorvus abyssinicus</name>
    <name type="common">Northern ground-hornbill</name>
    <name type="synonym">Abyssinian ground-hornbill</name>
    <dbReference type="NCBI Taxonomy" id="153643"/>
    <lineage>
        <taxon>Eukaryota</taxon>
        <taxon>Metazoa</taxon>
        <taxon>Chordata</taxon>
        <taxon>Craniata</taxon>
        <taxon>Vertebrata</taxon>
        <taxon>Euteleostomi</taxon>
        <taxon>Archelosauria</taxon>
        <taxon>Archosauria</taxon>
        <taxon>Dinosauria</taxon>
        <taxon>Saurischia</taxon>
        <taxon>Theropoda</taxon>
        <taxon>Coelurosauria</taxon>
        <taxon>Aves</taxon>
        <taxon>Neognathae</taxon>
        <taxon>Neoaves</taxon>
        <taxon>Telluraves</taxon>
        <taxon>Coraciimorphae</taxon>
        <taxon>Bucerotiformes</taxon>
        <taxon>Bucorvidae</taxon>
        <taxon>Bucorvus</taxon>
    </lineage>
</organism>
<dbReference type="InterPro" id="IPR039505">
    <property type="entry name" value="DRC1/2_N"/>
</dbReference>
<evidence type="ECO:0000256" key="8">
    <source>
        <dbReference type="ARBA" id="ARBA00037841"/>
    </source>
</evidence>
<dbReference type="PANTHER" id="PTHR21625">
    <property type="entry name" value="NYD-SP28 PROTEIN"/>
    <property type="match status" value="1"/>
</dbReference>
<evidence type="ECO:0000256" key="6">
    <source>
        <dbReference type="ARBA" id="ARBA00023212"/>
    </source>
</evidence>
<dbReference type="EMBL" id="VYZL01004107">
    <property type="protein sequence ID" value="NWR63064.1"/>
    <property type="molecule type" value="Genomic_DNA"/>
</dbReference>
<accession>A0A7K4YVV4</accession>
<dbReference type="InterPro" id="IPR039750">
    <property type="entry name" value="DRC1/DRC2"/>
</dbReference>
<name>A0A7K4YVV4_BUCAB</name>
<feature type="coiled-coil region" evidence="13">
    <location>
        <begin position="93"/>
        <end position="124"/>
    </location>
</feature>
<comment type="subcellular location">
    <subcellularLocation>
        <location evidence="1">Cytoplasm</location>
        <location evidence="1">Cytoskeleton</location>
        <location evidence="1">Flagellum axoneme</location>
    </subcellularLocation>
    <subcellularLocation>
        <location evidence="8">Cytoplasm</location>
        <location evidence="8">Cytoskeleton</location>
        <location evidence="8">Flagellum basal body</location>
    </subcellularLocation>
</comment>
<evidence type="ECO:0000256" key="3">
    <source>
        <dbReference type="ARBA" id="ARBA00022846"/>
    </source>
</evidence>
<gene>
    <name evidence="15" type="primary">Ccdc65_0</name>
    <name evidence="15" type="ORF">BUCABY_R10226</name>
</gene>
<dbReference type="Proteomes" id="UP000551127">
    <property type="component" value="Unassembled WGS sequence"/>
</dbReference>
<dbReference type="AlphaFoldDB" id="A0A7K4YVV4"/>
<protein>
    <recommendedName>
        <fullName evidence="10">Dynein regulatory complex subunit 2</fullName>
    </recommendedName>
    <alternativeName>
        <fullName evidence="11">Coiled-coil domain-containing protein 65</fullName>
    </alternativeName>
</protein>
<sequence>MPKKHGPQEAAPMAAEDKLLLLESQALAKEEAAKMKQEMLSRFLKDKLAKEQRSSTLNLHKLHSQWRVVLREAKGTELHQDIKILSQTFARVMDCKDSVIESLVKDLEEAEEQHARALRSHLQNVDRLLQLQRCRLTCLEEGYEAQAKALKVEFEAERYKGLRGVKGQWWHPLVIL</sequence>
<dbReference type="GO" id="GO:0003352">
    <property type="term" value="P:regulation of cilium movement"/>
    <property type="evidence" value="ECO:0007669"/>
    <property type="project" value="TreeGrafter"/>
</dbReference>
<dbReference type="GO" id="GO:0005858">
    <property type="term" value="C:axonemal dynein complex"/>
    <property type="evidence" value="ECO:0007669"/>
    <property type="project" value="InterPro"/>
</dbReference>
<keyword evidence="2" id="KW-0963">Cytoplasm</keyword>
<feature type="non-terminal residue" evidence="15">
    <location>
        <position position="1"/>
    </location>
</feature>
<evidence type="ECO:0000256" key="11">
    <source>
        <dbReference type="ARBA" id="ARBA00041517"/>
    </source>
</evidence>
<keyword evidence="4 13" id="KW-0175">Coiled coil</keyword>
<keyword evidence="3" id="KW-0282">Flagellum</keyword>
<evidence type="ECO:0000256" key="10">
    <source>
        <dbReference type="ARBA" id="ARBA00040899"/>
    </source>
</evidence>
<dbReference type="PANTHER" id="PTHR21625:SF0">
    <property type="entry name" value="DYNEIN REGULATORY COMPLEX SUBUNIT 2"/>
    <property type="match status" value="1"/>
</dbReference>
<evidence type="ECO:0000256" key="13">
    <source>
        <dbReference type="SAM" id="Coils"/>
    </source>
</evidence>
<evidence type="ECO:0000256" key="12">
    <source>
        <dbReference type="ARBA" id="ARBA00045865"/>
    </source>
</evidence>
<dbReference type="Pfam" id="PF14772">
    <property type="entry name" value="NYD-SP28"/>
    <property type="match status" value="1"/>
</dbReference>
<evidence type="ECO:0000256" key="7">
    <source>
        <dbReference type="ARBA" id="ARBA00023273"/>
    </source>
</evidence>
<comment type="caution">
    <text evidence="15">The sequence shown here is derived from an EMBL/GenBank/DDBJ whole genome shotgun (WGS) entry which is preliminary data.</text>
</comment>
<reference evidence="15 16" key="1">
    <citation type="submission" date="2019-09" db="EMBL/GenBank/DDBJ databases">
        <title>Bird 10,000 Genomes (B10K) Project - Family phase.</title>
        <authorList>
            <person name="Zhang G."/>
        </authorList>
    </citation>
    <scope>NUCLEOTIDE SEQUENCE [LARGE SCALE GENOMIC DNA]</scope>
    <source>
        <strain evidence="15">B10K-DU-012-80</strain>
    </source>
</reference>
<evidence type="ECO:0000256" key="9">
    <source>
        <dbReference type="ARBA" id="ARBA00038424"/>
    </source>
</evidence>
<feature type="non-terminal residue" evidence="15">
    <location>
        <position position="176"/>
    </location>
</feature>
<evidence type="ECO:0000256" key="1">
    <source>
        <dbReference type="ARBA" id="ARBA00004611"/>
    </source>
</evidence>
<evidence type="ECO:0000313" key="16">
    <source>
        <dbReference type="Proteomes" id="UP000551127"/>
    </source>
</evidence>
<evidence type="ECO:0000256" key="4">
    <source>
        <dbReference type="ARBA" id="ARBA00023054"/>
    </source>
</evidence>
<keyword evidence="16" id="KW-1185">Reference proteome</keyword>
<feature type="domain" description="Dynein regulatory complex protein 1/2 N-terminal" evidence="14">
    <location>
        <begin position="25"/>
        <end position="125"/>
    </location>
</feature>
<keyword evidence="7" id="KW-0966">Cell projection</keyword>
<dbReference type="GO" id="GO:0060285">
    <property type="term" value="P:cilium-dependent cell motility"/>
    <property type="evidence" value="ECO:0007669"/>
    <property type="project" value="TreeGrafter"/>
</dbReference>
<dbReference type="OrthoDB" id="7760980at2759"/>
<dbReference type="GO" id="GO:0070286">
    <property type="term" value="P:axonemal dynein complex assembly"/>
    <property type="evidence" value="ECO:0007669"/>
    <property type="project" value="InterPro"/>
</dbReference>
<evidence type="ECO:0000256" key="2">
    <source>
        <dbReference type="ARBA" id="ARBA00022490"/>
    </source>
</evidence>
<keyword evidence="6" id="KW-0206">Cytoskeleton</keyword>
<comment type="similarity">
    <text evidence="9">Belongs to the DRC2 family.</text>
</comment>
<proteinExistence type="inferred from homology"/>
<evidence type="ECO:0000256" key="5">
    <source>
        <dbReference type="ARBA" id="ARBA00023069"/>
    </source>
</evidence>
<evidence type="ECO:0000313" key="15">
    <source>
        <dbReference type="EMBL" id="NWR63064.1"/>
    </source>
</evidence>
<evidence type="ECO:0000259" key="14">
    <source>
        <dbReference type="Pfam" id="PF14772"/>
    </source>
</evidence>
<comment type="function">
    <text evidence="12">Component of the nexin-dynein regulatory complex (N-DRC), a key regulator of ciliary/flagellar motility which maintains the alignment and integrity of the distal axoneme and regulates microtubule sliding in motile axonemes. Plays a critical role in the assembly of N-DRC and also stabilizes the assembly of multiple inner dynein arms and radial spokes. Coassembles with DRC1 to form a central scaffold needed for assembly of the N-DRC and its attachment to the outer doublet microtubules.</text>
</comment>
<keyword evidence="5" id="KW-0969">Cilium</keyword>